<keyword evidence="2" id="KW-0560">Oxidoreductase</keyword>
<dbReference type="Pfam" id="PF01266">
    <property type="entry name" value="DAO"/>
    <property type="match status" value="1"/>
</dbReference>
<dbReference type="InterPro" id="IPR006076">
    <property type="entry name" value="FAD-dep_OxRdtase"/>
</dbReference>
<dbReference type="RefSeq" id="WP_367954736.1">
    <property type="nucleotide sequence ID" value="NZ_JBDPGJ010000003.1"/>
</dbReference>
<dbReference type="Gene3D" id="3.50.50.60">
    <property type="entry name" value="FAD/NAD(P)-binding domain"/>
    <property type="match status" value="1"/>
</dbReference>
<evidence type="ECO:0000259" key="3">
    <source>
        <dbReference type="Pfam" id="PF01266"/>
    </source>
</evidence>
<dbReference type="PANTHER" id="PTHR13847:SF280">
    <property type="entry name" value="D-AMINO ACID DEHYDROGENASE"/>
    <property type="match status" value="1"/>
</dbReference>
<evidence type="ECO:0000256" key="1">
    <source>
        <dbReference type="ARBA" id="ARBA00009410"/>
    </source>
</evidence>
<sequence>MYRRNTLEVLRNLNVPCEALDRRGCIKVEPPLAEAPAEFVGGLRLPDDETGDCRLFTERLAAMAEVLGVTFSYSTELLSLVTDGRAVTSAATSRGLRIADGYVVALGTRSPVALKELGIRLPVHPVKGYSLSIPIVEETMAPVSTLMDQTYKTAITRLGVRIRAGGTAELAGFDTTLRTLRRAALEHSVGQLFPFSGNMQKATFWNGLHPMTPDGPPILGNTPLDRLFLNTGHGTLGWTMACGCGRVLSDIIYGETPEVETAGLNLSRYSR</sequence>
<evidence type="ECO:0000256" key="2">
    <source>
        <dbReference type="ARBA" id="ARBA00023002"/>
    </source>
</evidence>
<comment type="caution">
    <text evidence="4">The sequence shown here is derived from an EMBL/GenBank/DDBJ whole genome shotgun (WGS) entry which is preliminary data.</text>
</comment>
<protein>
    <submittedName>
        <fullName evidence="4">FAD-dependent oxidoreductase</fullName>
    </submittedName>
</protein>
<feature type="domain" description="FAD dependent oxidoreductase" evidence="3">
    <location>
        <begin position="7"/>
        <end position="250"/>
    </location>
</feature>
<dbReference type="SUPFAM" id="SSF54373">
    <property type="entry name" value="FAD-linked reductases, C-terminal domain"/>
    <property type="match status" value="1"/>
</dbReference>
<evidence type="ECO:0000313" key="5">
    <source>
        <dbReference type="Proteomes" id="UP001556692"/>
    </source>
</evidence>
<keyword evidence="5" id="KW-1185">Reference proteome</keyword>
<dbReference type="EMBL" id="JBDPGJ010000003">
    <property type="protein sequence ID" value="MEX0406854.1"/>
    <property type="molecule type" value="Genomic_DNA"/>
</dbReference>
<organism evidence="4 5">
    <name type="scientific">Aquibium pacificus</name>
    <dbReference type="NCBI Taxonomy" id="3153579"/>
    <lineage>
        <taxon>Bacteria</taxon>
        <taxon>Pseudomonadati</taxon>
        <taxon>Pseudomonadota</taxon>
        <taxon>Alphaproteobacteria</taxon>
        <taxon>Hyphomicrobiales</taxon>
        <taxon>Phyllobacteriaceae</taxon>
        <taxon>Aquibium</taxon>
    </lineage>
</organism>
<dbReference type="InterPro" id="IPR036188">
    <property type="entry name" value="FAD/NAD-bd_sf"/>
</dbReference>
<dbReference type="SUPFAM" id="SSF51905">
    <property type="entry name" value="FAD/NAD(P)-binding domain"/>
    <property type="match status" value="1"/>
</dbReference>
<comment type="similarity">
    <text evidence="1">Belongs to the DadA oxidoreductase family.</text>
</comment>
<dbReference type="PANTHER" id="PTHR13847">
    <property type="entry name" value="SARCOSINE DEHYDROGENASE-RELATED"/>
    <property type="match status" value="1"/>
</dbReference>
<dbReference type="Gene3D" id="3.30.9.10">
    <property type="entry name" value="D-Amino Acid Oxidase, subunit A, domain 2"/>
    <property type="match status" value="1"/>
</dbReference>
<name>A0ABV3SLI1_9HYPH</name>
<proteinExistence type="inferred from homology"/>
<reference evidence="4 5" key="1">
    <citation type="submission" date="2024-05" db="EMBL/GenBank/DDBJ databases">
        <authorList>
            <person name="Jiang F."/>
        </authorList>
    </citation>
    <scope>NUCLEOTIDE SEQUENCE [LARGE SCALE GENOMIC DNA]</scope>
    <source>
        <strain evidence="4 5">LZ166</strain>
    </source>
</reference>
<evidence type="ECO:0000313" key="4">
    <source>
        <dbReference type="EMBL" id="MEX0406854.1"/>
    </source>
</evidence>
<accession>A0ABV3SLI1</accession>
<gene>
    <name evidence="4" type="ORF">ABGN05_14400</name>
</gene>
<dbReference type="Proteomes" id="UP001556692">
    <property type="component" value="Unassembled WGS sequence"/>
</dbReference>